<feature type="compositionally biased region" description="Low complexity" evidence="6">
    <location>
        <begin position="9"/>
        <end position="22"/>
    </location>
</feature>
<keyword evidence="3 5" id="KW-0067">ATP-binding</keyword>
<evidence type="ECO:0000256" key="4">
    <source>
        <dbReference type="ARBA" id="ARBA00048819"/>
    </source>
</evidence>
<comment type="catalytic activity">
    <reaction evidence="4 5">
        <text>L-cysteine + L-glutamate + ATP = gamma-L-glutamyl-L-cysteine + ADP + phosphate + H(+)</text>
        <dbReference type="Rhea" id="RHEA:13285"/>
        <dbReference type="ChEBI" id="CHEBI:15378"/>
        <dbReference type="ChEBI" id="CHEBI:29985"/>
        <dbReference type="ChEBI" id="CHEBI:30616"/>
        <dbReference type="ChEBI" id="CHEBI:35235"/>
        <dbReference type="ChEBI" id="CHEBI:43474"/>
        <dbReference type="ChEBI" id="CHEBI:58173"/>
        <dbReference type="ChEBI" id="CHEBI:456216"/>
        <dbReference type="EC" id="6.3.2.2"/>
    </reaction>
</comment>
<dbReference type="NCBIfam" id="NF010041">
    <property type="entry name" value="PRK13517.1-1"/>
    <property type="match status" value="1"/>
</dbReference>
<keyword evidence="2 5" id="KW-0547">Nucleotide-binding</keyword>
<keyword evidence="8" id="KW-1185">Reference proteome</keyword>
<evidence type="ECO:0000256" key="3">
    <source>
        <dbReference type="ARBA" id="ARBA00022840"/>
    </source>
</evidence>
<protein>
    <recommendedName>
        <fullName evidence="5">Putative glutamate--cysteine ligase 2</fullName>
        <ecNumber evidence="5">6.3.2.2</ecNumber>
    </recommendedName>
    <alternativeName>
        <fullName evidence="5">Gamma-glutamylcysteine synthetase 2</fullName>
        <shortName evidence="5">GCS 2</shortName>
        <shortName evidence="5">Gamma-GCS 2</shortName>
    </alternativeName>
</protein>
<dbReference type="InterPro" id="IPR050141">
    <property type="entry name" value="GCL_type2/YbdK_subfam"/>
</dbReference>
<dbReference type="RefSeq" id="WP_203670291.1">
    <property type="nucleotide sequence ID" value="NZ_BONO01000044.1"/>
</dbReference>
<feature type="region of interest" description="Disordered" evidence="6">
    <location>
        <begin position="1"/>
        <end position="22"/>
    </location>
</feature>
<evidence type="ECO:0000256" key="2">
    <source>
        <dbReference type="ARBA" id="ARBA00022741"/>
    </source>
</evidence>
<proteinExistence type="inferred from homology"/>
<evidence type="ECO:0000313" key="8">
    <source>
        <dbReference type="Proteomes" id="UP000642125"/>
    </source>
</evidence>
<dbReference type="InterPro" id="IPR006336">
    <property type="entry name" value="GCS2"/>
</dbReference>
<evidence type="ECO:0000256" key="1">
    <source>
        <dbReference type="ARBA" id="ARBA00022598"/>
    </source>
</evidence>
<dbReference type="InterPro" id="IPR011793">
    <property type="entry name" value="YbdK"/>
</dbReference>
<dbReference type="EMBL" id="BONO01000044">
    <property type="protein sequence ID" value="GIG38223.1"/>
    <property type="molecule type" value="Genomic_DNA"/>
</dbReference>
<dbReference type="InterPro" id="IPR014746">
    <property type="entry name" value="Gln_synth/guanido_kin_cat_dom"/>
</dbReference>
<keyword evidence="1 5" id="KW-0436">Ligase</keyword>
<evidence type="ECO:0000313" key="7">
    <source>
        <dbReference type="EMBL" id="GIG38223.1"/>
    </source>
</evidence>
<evidence type="ECO:0000256" key="6">
    <source>
        <dbReference type="SAM" id="MobiDB-lite"/>
    </source>
</evidence>
<dbReference type="Proteomes" id="UP000642125">
    <property type="component" value="Unassembled WGS sequence"/>
</dbReference>
<dbReference type="Gene3D" id="3.30.590.20">
    <property type="match status" value="1"/>
</dbReference>
<dbReference type="GO" id="GO:0004357">
    <property type="term" value="F:glutamate-cysteine ligase activity"/>
    <property type="evidence" value="ECO:0007669"/>
    <property type="project" value="UniProtKB-EC"/>
</dbReference>
<sequence>MDAPPSTIPAPTGTAAPHRAATPPALRTVGVEEELLLVDPRTGRVRPVAATALAADAALGAPALTPELQQEQVETATPPRASMADVDADLRALRDRAQAAARAAGVLAVPLATSPLPARPSLSPGDRYRAISDSFGVTCAQQLTCGCHVHVAVDSPDEGVAVLDRIRSWLPLLTAVATNSPFADGQDTGYAGYRTQAWGRWPATGPVDLYGSVERYHARVQQLLDTGVLLDAGMFYADARLSHRYPTVEVRVADVCLDPADTVLVAALARALVVTAADEWRAGEPPLPTETAVLRLAAWRASRDGVEGDLLHPVTGRPVAAPLAVQALLDHVGPALAAAGDAALVERRLEHVLARGTGATWQRAVAAATGDLAEVVLRSAV</sequence>
<dbReference type="PANTHER" id="PTHR36510:SF1">
    <property type="entry name" value="GLUTAMATE--CYSTEINE LIGASE 2-RELATED"/>
    <property type="match status" value="1"/>
</dbReference>
<dbReference type="NCBIfam" id="TIGR02050">
    <property type="entry name" value="gshA_cyan_rel"/>
    <property type="match status" value="1"/>
</dbReference>
<dbReference type="SUPFAM" id="SSF55931">
    <property type="entry name" value="Glutamine synthetase/guanido kinase"/>
    <property type="match status" value="1"/>
</dbReference>
<comment type="caution">
    <text evidence="7">The sequence shown here is derived from an EMBL/GenBank/DDBJ whole genome shotgun (WGS) entry which is preliminary data.</text>
</comment>
<name>A0A919PEA8_9CELL</name>
<reference evidence="7" key="1">
    <citation type="submission" date="2021-01" db="EMBL/GenBank/DDBJ databases">
        <title>Whole genome shotgun sequence of Cellulomonas pakistanensis NBRC 110800.</title>
        <authorList>
            <person name="Komaki H."/>
            <person name="Tamura T."/>
        </authorList>
    </citation>
    <scope>NUCLEOTIDE SEQUENCE</scope>
    <source>
        <strain evidence="7">NBRC 110800</strain>
    </source>
</reference>
<comment type="function">
    <text evidence="5">ATP-dependent carboxylate-amine ligase which exhibits weak glutamate--cysteine ligase activity.</text>
</comment>
<dbReference type="Pfam" id="PF04107">
    <property type="entry name" value="GCS2"/>
    <property type="match status" value="1"/>
</dbReference>
<gene>
    <name evidence="7" type="ORF">Cpa01nite_36040</name>
</gene>
<dbReference type="GO" id="GO:0005524">
    <property type="term" value="F:ATP binding"/>
    <property type="evidence" value="ECO:0007669"/>
    <property type="project" value="UniProtKB-KW"/>
</dbReference>
<dbReference type="EC" id="6.3.2.2" evidence="5"/>
<organism evidence="7 8">
    <name type="scientific">Cellulomonas pakistanensis</name>
    <dbReference type="NCBI Taxonomy" id="992287"/>
    <lineage>
        <taxon>Bacteria</taxon>
        <taxon>Bacillati</taxon>
        <taxon>Actinomycetota</taxon>
        <taxon>Actinomycetes</taxon>
        <taxon>Micrococcales</taxon>
        <taxon>Cellulomonadaceae</taxon>
        <taxon>Cellulomonas</taxon>
    </lineage>
</organism>
<dbReference type="AlphaFoldDB" id="A0A919PEA8"/>
<dbReference type="GO" id="GO:0042398">
    <property type="term" value="P:modified amino acid biosynthetic process"/>
    <property type="evidence" value="ECO:0007669"/>
    <property type="project" value="InterPro"/>
</dbReference>
<comment type="similarity">
    <text evidence="5">Belongs to the glutamate--cysteine ligase type 2 family. YbdK subfamily.</text>
</comment>
<accession>A0A919PEA8</accession>
<dbReference type="HAMAP" id="MF_01609">
    <property type="entry name" value="Glu_cys_ligase_2"/>
    <property type="match status" value="1"/>
</dbReference>
<dbReference type="PANTHER" id="PTHR36510">
    <property type="entry name" value="GLUTAMATE--CYSTEINE LIGASE 2-RELATED"/>
    <property type="match status" value="1"/>
</dbReference>
<evidence type="ECO:0000256" key="5">
    <source>
        <dbReference type="HAMAP-Rule" id="MF_01609"/>
    </source>
</evidence>